<dbReference type="Proteomes" id="UP000828390">
    <property type="component" value="Unassembled WGS sequence"/>
</dbReference>
<reference evidence="1" key="2">
    <citation type="submission" date="2020-11" db="EMBL/GenBank/DDBJ databases">
        <authorList>
            <person name="McCartney M.A."/>
            <person name="Auch B."/>
            <person name="Kono T."/>
            <person name="Mallez S."/>
            <person name="Becker A."/>
            <person name="Gohl D.M."/>
            <person name="Silverstein K.A.T."/>
            <person name="Koren S."/>
            <person name="Bechman K.B."/>
            <person name="Herman A."/>
            <person name="Abrahante J.E."/>
            <person name="Garbe J."/>
        </authorList>
    </citation>
    <scope>NUCLEOTIDE SEQUENCE</scope>
    <source>
        <strain evidence="1">Duluth1</strain>
        <tissue evidence="1">Whole animal</tissue>
    </source>
</reference>
<keyword evidence="2" id="KW-1185">Reference proteome</keyword>
<organism evidence="1 2">
    <name type="scientific">Dreissena polymorpha</name>
    <name type="common">Zebra mussel</name>
    <name type="synonym">Mytilus polymorpha</name>
    <dbReference type="NCBI Taxonomy" id="45954"/>
    <lineage>
        <taxon>Eukaryota</taxon>
        <taxon>Metazoa</taxon>
        <taxon>Spiralia</taxon>
        <taxon>Lophotrochozoa</taxon>
        <taxon>Mollusca</taxon>
        <taxon>Bivalvia</taxon>
        <taxon>Autobranchia</taxon>
        <taxon>Heteroconchia</taxon>
        <taxon>Euheterodonta</taxon>
        <taxon>Imparidentia</taxon>
        <taxon>Neoheterodontei</taxon>
        <taxon>Myida</taxon>
        <taxon>Dreissenoidea</taxon>
        <taxon>Dreissenidae</taxon>
        <taxon>Dreissena</taxon>
    </lineage>
</organism>
<name>A0A9D4BRQ5_DREPO</name>
<dbReference type="AlphaFoldDB" id="A0A9D4BRQ5"/>
<accession>A0A9D4BRQ5</accession>
<comment type="caution">
    <text evidence="1">The sequence shown here is derived from an EMBL/GenBank/DDBJ whole genome shotgun (WGS) entry which is preliminary data.</text>
</comment>
<reference evidence="1" key="1">
    <citation type="journal article" date="2019" name="bioRxiv">
        <title>The Genome of the Zebra Mussel, Dreissena polymorpha: A Resource for Invasive Species Research.</title>
        <authorList>
            <person name="McCartney M.A."/>
            <person name="Auch B."/>
            <person name="Kono T."/>
            <person name="Mallez S."/>
            <person name="Zhang Y."/>
            <person name="Obille A."/>
            <person name="Becker A."/>
            <person name="Abrahante J.E."/>
            <person name="Garbe J."/>
            <person name="Badalamenti J.P."/>
            <person name="Herman A."/>
            <person name="Mangelson H."/>
            <person name="Liachko I."/>
            <person name="Sullivan S."/>
            <person name="Sone E.D."/>
            <person name="Koren S."/>
            <person name="Silverstein K.A.T."/>
            <person name="Beckman K.B."/>
            <person name="Gohl D.M."/>
        </authorList>
    </citation>
    <scope>NUCLEOTIDE SEQUENCE</scope>
    <source>
        <strain evidence="1">Duluth1</strain>
        <tissue evidence="1">Whole animal</tissue>
    </source>
</reference>
<protein>
    <submittedName>
        <fullName evidence="1">Uncharacterized protein</fullName>
    </submittedName>
</protein>
<evidence type="ECO:0000313" key="1">
    <source>
        <dbReference type="EMBL" id="KAH3705303.1"/>
    </source>
</evidence>
<sequence length="77" mass="8761">MQMPSHELHAKQQEITDTFTHENLIDDGTPCAEYTSPVVTHDTVRMATRSQNGPLTAFKQTSFLVQQWSLDDIKTQL</sequence>
<dbReference type="EMBL" id="JAIWYP010000015">
    <property type="protein sequence ID" value="KAH3705303.1"/>
    <property type="molecule type" value="Genomic_DNA"/>
</dbReference>
<gene>
    <name evidence="1" type="ORF">DPMN_080371</name>
</gene>
<evidence type="ECO:0000313" key="2">
    <source>
        <dbReference type="Proteomes" id="UP000828390"/>
    </source>
</evidence>
<proteinExistence type="predicted"/>